<dbReference type="InterPro" id="IPR012337">
    <property type="entry name" value="RNaseH-like_sf"/>
</dbReference>
<dbReference type="OMA" id="YARMKFR"/>
<accession>A0A8C0IM13</accession>
<keyword evidence="3" id="KW-1185">Reference proteome</keyword>
<dbReference type="PANTHER" id="PTHR45749:SF37">
    <property type="entry name" value="OS05G0311600 PROTEIN"/>
    <property type="match status" value="1"/>
</dbReference>
<reference evidence="2" key="1">
    <citation type="submission" date="2025-08" db="UniProtKB">
        <authorList>
            <consortium name="Ensembl"/>
        </authorList>
    </citation>
    <scope>IDENTIFICATION</scope>
</reference>
<organism evidence="2 3">
    <name type="scientific">Chelonoidis abingdonii</name>
    <name type="common">Abingdon island giant tortoise</name>
    <name type="synonym">Testudo abingdonii</name>
    <dbReference type="NCBI Taxonomy" id="106734"/>
    <lineage>
        <taxon>Eukaryota</taxon>
        <taxon>Metazoa</taxon>
        <taxon>Chordata</taxon>
        <taxon>Craniata</taxon>
        <taxon>Vertebrata</taxon>
        <taxon>Euteleostomi</taxon>
        <taxon>Archelosauria</taxon>
        <taxon>Testudinata</taxon>
        <taxon>Testudines</taxon>
        <taxon>Cryptodira</taxon>
        <taxon>Durocryptodira</taxon>
        <taxon>Testudinoidea</taxon>
        <taxon>Testudinidae</taxon>
        <taxon>Chelonoidis</taxon>
    </lineage>
</organism>
<dbReference type="Pfam" id="PF05699">
    <property type="entry name" value="Dimer_Tnp_hAT"/>
    <property type="match status" value="1"/>
</dbReference>
<dbReference type="Proteomes" id="UP000694404">
    <property type="component" value="Unplaced"/>
</dbReference>
<sequence length="160" mass="18382">MAAKFCGLDPKHFDNADNVTKSEFLVDMYSDVINSQTTIVEELHSFKDMYKEIMSTSSRVKSSVSEKLTINSVLKFMIANDMCSIYPNLSRLYHIFLTLPISSAVAEQPFSRFKLLKSYLRSTMGEDRLSGLALLHIERQLATEVDYNKVVDNYARMKFR</sequence>
<proteinExistence type="predicted"/>
<feature type="domain" description="HAT C-terminal dimerisation" evidence="1">
    <location>
        <begin position="74"/>
        <end position="141"/>
    </location>
</feature>
<dbReference type="AlphaFoldDB" id="A0A8C0IM13"/>
<protein>
    <recommendedName>
        <fullName evidence="1">HAT C-terminal dimerisation domain-containing protein</fullName>
    </recommendedName>
</protein>
<dbReference type="Ensembl" id="ENSCABT00000006613.1">
    <property type="protein sequence ID" value="ENSCABP00000006065.1"/>
    <property type="gene ID" value="ENSCABG00000004573.1"/>
</dbReference>
<evidence type="ECO:0000313" key="2">
    <source>
        <dbReference type="Ensembl" id="ENSCABP00000006065.1"/>
    </source>
</evidence>
<dbReference type="GeneTree" id="ENSGT00940000177343"/>
<name>A0A8C0IM13_CHEAB</name>
<dbReference type="SUPFAM" id="SSF53098">
    <property type="entry name" value="Ribonuclease H-like"/>
    <property type="match status" value="1"/>
</dbReference>
<dbReference type="GO" id="GO:0046983">
    <property type="term" value="F:protein dimerization activity"/>
    <property type="evidence" value="ECO:0007669"/>
    <property type="project" value="InterPro"/>
</dbReference>
<dbReference type="InterPro" id="IPR008906">
    <property type="entry name" value="HATC_C_dom"/>
</dbReference>
<dbReference type="PANTHER" id="PTHR45749">
    <property type="match status" value="1"/>
</dbReference>
<reference evidence="2" key="2">
    <citation type="submission" date="2025-09" db="UniProtKB">
        <authorList>
            <consortium name="Ensembl"/>
        </authorList>
    </citation>
    <scope>IDENTIFICATION</scope>
</reference>
<evidence type="ECO:0000259" key="1">
    <source>
        <dbReference type="Pfam" id="PF05699"/>
    </source>
</evidence>
<evidence type="ECO:0000313" key="3">
    <source>
        <dbReference type="Proteomes" id="UP000694404"/>
    </source>
</evidence>